<accession>A0A0S4QYY2</accession>
<dbReference type="AlphaFoldDB" id="A0A0S4QYY2"/>
<organism evidence="1 2">
    <name type="scientific">Parafrankia irregularis</name>
    <dbReference type="NCBI Taxonomy" id="795642"/>
    <lineage>
        <taxon>Bacteria</taxon>
        <taxon>Bacillati</taxon>
        <taxon>Actinomycetota</taxon>
        <taxon>Actinomycetes</taxon>
        <taxon>Frankiales</taxon>
        <taxon>Frankiaceae</taxon>
        <taxon>Parafrankia</taxon>
    </lineage>
</organism>
<protein>
    <submittedName>
        <fullName evidence="1">Uncharacterized protein</fullName>
    </submittedName>
</protein>
<dbReference type="EMBL" id="FAOZ01000031">
    <property type="protein sequence ID" value="CUU59750.1"/>
    <property type="molecule type" value="Genomic_DNA"/>
</dbReference>
<evidence type="ECO:0000313" key="2">
    <source>
        <dbReference type="Proteomes" id="UP000198802"/>
    </source>
</evidence>
<dbReference type="Proteomes" id="UP000198802">
    <property type="component" value="Unassembled WGS sequence"/>
</dbReference>
<evidence type="ECO:0000313" key="1">
    <source>
        <dbReference type="EMBL" id="CUU59750.1"/>
    </source>
</evidence>
<sequence length="65" mass="7425">MTDAKAGVSSRKPWFTPSRERINPVDLKVDVPHTARMYDYYLLRHEAPRHRAGVGDPRHWAVAAA</sequence>
<proteinExistence type="predicted"/>
<reference evidence="2" key="1">
    <citation type="submission" date="2015-11" db="EMBL/GenBank/DDBJ databases">
        <authorList>
            <person name="Varghese N."/>
        </authorList>
    </citation>
    <scope>NUCLEOTIDE SEQUENCE [LARGE SCALE GENOMIC DNA]</scope>
    <source>
        <strain evidence="2">DSM 45899</strain>
    </source>
</reference>
<name>A0A0S4QYY2_9ACTN</name>
<keyword evidence="2" id="KW-1185">Reference proteome</keyword>
<gene>
    <name evidence="1" type="ORF">Ga0074812_13148</name>
</gene>
<dbReference type="RefSeq" id="WP_091284047.1">
    <property type="nucleotide sequence ID" value="NZ_FAOZ01000031.1"/>
</dbReference>